<evidence type="ECO:0000313" key="2">
    <source>
        <dbReference type="Proteomes" id="UP000467132"/>
    </source>
</evidence>
<accession>A0A845R2B9</accession>
<reference evidence="1 2" key="1">
    <citation type="submission" date="2018-08" db="EMBL/GenBank/DDBJ databases">
        <title>Murine metabolic-syndrome-specific gut microbial biobank.</title>
        <authorList>
            <person name="Liu C."/>
        </authorList>
    </citation>
    <scope>NUCLEOTIDE SEQUENCE [LARGE SCALE GENOMIC DNA]</scope>
    <source>
        <strain evidence="1 2">583</strain>
    </source>
</reference>
<sequence>MNLFGISKENAKKVKNKVLPKNIRLKDKQLWCPYCSCPVIFQKDKNLGTKRCPLCSISIRDYWVKKVNKL</sequence>
<dbReference type="AlphaFoldDB" id="A0A845R2B9"/>
<dbReference type="EMBL" id="QXXA01000013">
    <property type="protein sequence ID" value="NBI07572.1"/>
    <property type="molecule type" value="Genomic_DNA"/>
</dbReference>
<protein>
    <submittedName>
        <fullName evidence="1">Uncharacterized protein</fullName>
    </submittedName>
</protein>
<gene>
    <name evidence="1" type="ORF">D3Z33_11990</name>
</gene>
<dbReference type="Proteomes" id="UP000467132">
    <property type="component" value="Unassembled WGS sequence"/>
</dbReference>
<keyword evidence="2" id="KW-1185">Reference proteome</keyword>
<dbReference type="RefSeq" id="WP_160198040.1">
    <property type="nucleotide sequence ID" value="NZ_QXXA01000013.1"/>
</dbReference>
<name>A0A845R2B9_9CLOT</name>
<proteinExistence type="predicted"/>
<comment type="caution">
    <text evidence="1">The sequence shown here is derived from an EMBL/GenBank/DDBJ whole genome shotgun (WGS) entry which is preliminary data.</text>
</comment>
<evidence type="ECO:0000313" key="1">
    <source>
        <dbReference type="EMBL" id="NBI07572.1"/>
    </source>
</evidence>
<dbReference type="OrthoDB" id="1957339at2"/>
<organism evidence="1 2">
    <name type="scientific">Senegalia massiliensis</name>
    <dbReference type="NCBI Taxonomy" id="1720316"/>
    <lineage>
        <taxon>Bacteria</taxon>
        <taxon>Bacillati</taxon>
        <taxon>Bacillota</taxon>
        <taxon>Clostridia</taxon>
        <taxon>Eubacteriales</taxon>
        <taxon>Clostridiaceae</taxon>
        <taxon>Senegalia</taxon>
    </lineage>
</organism>